<reference evidence="3 4" key="1">
    <citation type="submission" date="2022-12" db="EMBL/GenBank/DDBJ databases">
        <title>Chromosome-level genome of Tegillarca granosa.</title>
        <authorList>
            <person name="Kim J."/>
        </authorList>
    </citation>
    <scope>NUCLEOTIDE SEQUENCE [LARGE SCALE GENOMIC DNA]</scope>
    <source>
        <strain evidence="3">Teg-2019</strain>
        <tissue evidence="3">Adductor muscle</tissue>
    </source>
</reference>
<dbReference type="SUPFAM" id="SSF56349">
    <property type="entry name" value="DNA breaking-rejoining enzymes"/>
    <property type="match status" value="1"/>
</dbReference>
<dbReference type="SUPFAM" id="SSF47823">
    <property type="entry name" value="lambda integrase-like, N-terminal domain"/>
    <property type="match status" value="1"/>
</dbReference>
<dbReference type="EMBL" id="JARBDR010000440">
    <property type="protein sequence ID" value="KAJ8313074.1"/>
    <property type="molecule type" value="Genomic_DNA"/>
</dbReference>
<dbReference type="InterPro" id="IPR010998">
    <property type="entry name" value="Integrase_recombinase_N"/>
</dbReference>
<dbReference type="SUPFAM" id="SSF56672">
    <property type="entry name" value="DNA/RNA polymerases"/>
    <property type="match status" value="1"/>
</dbReference>
<dbReference type="SUPFAM" id="SSF52266">
    <property type="entry name" value="SGNH hydrolase"/>
    <property type="match status" value="1"/>
</dbReference>
<evidence type="ECO:0000313" key="4">
    <source>
        <dbReference type="Proteomes" id="UP001217089"/>
    </source>
</evidence>
<dbReference type="InterPro" id="IPR011010">
    <property type="entry name" value="DNA_brk_join_enz"/>
</dbReference>
<dbReference type="InterPro" id="IPR043502">
    <property type="entry name" value="DNA/RNA_pol_sf"/>
</dbReference>
<keyword evidence="4" id="KW-1185">Reference proteome</keyword>
<dbReference type="PANTHER" id="PTHR34605:SF3">
    <property type="entry name" value="P CELL-TYPE AGGLUTINATION PROTEIN MAP4-LIKE-RELATED"/>
    <property type="match status" value="1"/>
</dbReference>
<dbReference type="Gene3D" id="1.10.443.10">
    <property type="entry name" value="Intergrase catalytic core"/>
    <property type="match status" value="1"/>
</dbReference>
<dbReference type="PANTHER" id="PTHR34605">
    <property type="entry name" value="PHAGE_INTEGRASE DOMAIN-CONTAINING PROTEIN"/>
    <property type="match status" value="1"/>
</dbReference>
<dbReference type="Gene3D" id="3.40.50.1110">
    <property type="entry name" value="SGNH hydrolase"/>
    <property type="match status" value="1"/>
</dbReference>
<dbReference type="InterPro" id="IPR013762">
    <property type="entry name" value="Integrase-like_cat_sf"/>
</dbReference>
<accession>A0ABQ9F6R6</accession>
<sequence length="702" mass="80845">MTIIIKGFVLKSHAHILIFALVTLILDLVSKLVNDYQQLQVDPVMELSQFQDLVKRAETPIRPHVLENLIRFYPNQSDANLLVDGFTKGFKLNYHGPRVATDCQNLRSVLVFLGLEINTVDMTVRITSDKLCRLKDMLNELIMKNKTTLKDLQLLVGLLNFCTRAIPPARAFNRRFYDAMSGLSKPFHRIRINKEMKEDINIWLMFLDLYNGISCYDSLSGFQIMIYIYLLIVRKRQIIGASLADESSRTYKNALKMFDHFRSHYGIIIQWPPNISYLYNFIAFLSLKGCASSTIRTYISAICNRCKMLNFTDTTKSFIVKKNPFFCWHFFGFFRIGELVVSSINRHGHALQSNNIHFLEQINSLEIFIPHSKTDQSGRGSVLLIPATYLPICAVKAVKSFMNIRPPYFGTFFCHLSGQPVSRYQFNCVLRKCLNFAQIDSKLYKSHSFRTGAATTCSILGVDENKMAELGRWKSNSYKSYIRVPSSELVQVSDLPNSIWIIGSSIISRAFVRAKQSSFRKNLQLDGFNASVLWQGKPGMKWGDLIIQIKHLLTMIDPPKFLVLHCSGNDISSYEKSIELMHRICFTIKVLWHMLPNTKLIWSQILPRLKWRNERNHKAVNKSRVRINSYIAKFIISNGGLYIRYPEIIQSNVGMFDNNKVHLSQLGNDIFLYRLQQALQVFITSDSKMSPLNGESGPWLYF</sequence>
<evidence type="ECO:0000256" key="1">
    <source>
        <dbReference type="ARBA" id="ARBA00023125"/>
    </source>
</evidence>
<evidence type="ECO:0000313" key="3">
    <source>
        <dbReference type="EMBL" id="KAJ8313074.1"/>
    </source>
</evidence>
<protein>
    <recommendedName>
        <fullName evidence="5">Tyr recombinase domain-containing protein</fullName>
    </recommendedName>
</protein>
<gene>
    <name evidence="3" type="ORF">KUTeg_010447</name>
</gene>
<keyword evidence="2" id="KW-0233">DNA recombination</keyword>
<name>A0ABQ9F6R6_TEGGR</name>
<evidence type="ECO:0008006" key="5">
    <source>
        <dbReference type="Google" id="ProtNLM"/>
    </source>
</evidence>
<comment type="caution">
    <text evidence="3">The sequence shown here is derived from an EMBL/GenBank/DDBJ whole genome shotgun (WGS) entry which is preliminary data.</text>
</comment>
<dbReference type="Gene3D" id="1.10.150.130">
    <property type="match status" value="1"/>
</dbReference>
<proteinExistence type="predicted"/>
<evidence type="ECO:0000256" key="2">
    <source>
        <dbReference type="ARBA" id="ARBA00023172"/>
    </source>
</evidence>
<keyword evidence="1" id="KW-0238">DNA-binding</keyword>
<dbReference type="InterPro" id="IPR052925">
    <property type="entry name" value="Phage_Integrase-like_Recomb"/>
</dbReference>
<organism evidence="3 4">
    <name type="scientific">Tegillarca granosa</name>
    <name type="common">Malaysian cockle</name>
    <name type="synonym">Anadara granosa</name>
    <dbReference type="NCBI Taxonomy" id="220873"/>
    <lineage>
        <taxon>Eukaryota</taxon>
        <taxon>Metazoa</taxon>
        <taxon>Spiralia</taxon>
        <taxon>Lophotrochozoa</taxon>
        <taxon>Mollusca</taxon>
        <taxon>Bivalvia</taxon>
        <taxon>Autobranchia</taxon>
        <taxon>Pteriomorphia</taxon>
        <taxon>Arcoida</taxon>
        <taxon>Arcoidea</taxon>
        <taxon>Arcidae</taxon>
        <taxon>Tegillarca</taxon>
    </lineage>
</organism>
<dbReference type="InterPro" id="IPR036514">
    <property type="entry name" value="SGNH_hydro_sf"/>
</dbReference>
<dbReference type="Proteomes" id="UP001217089">
    <property type="component" value="Unassembled WGS sequence"/>
</dbReference>